<reference evidence="11" key="1">
    <citation type="submission" date="2019-03" db="EMBL/GenBank/DDBJ databases">
        <title>Long read genome sequence of the mycoparasitic Pythium oligandrum ATCC 38472 isolated from sugarbeet rhizosphere.</title>
        <authorList>
            <person name="Gaulin E."/>
        </authorList>
    </citation>
    <scope>NUCLEOTIDE SEQUENCE</scope>
    <source>
        <strain evidence="11">ATCC 38472_TT</strain>
    </source>
</reference>
<evidence type="ECO:0000313" key="12">
    <source>
        <dbReference type="Proteomes" id="UP000794436"/>
    </source>
</evidence>
<dbReference type="Gene3D" id="3.20.20.80">
    <property type="entry name" value="Glycosidases"/>
    <property type="match status" value="1"/>
</dbReference>
<name>A0A8K1FJ51_PYTOL</name>
<keyword evidence="4" id="KW-0119">Carbohydrate metabolism</keyword>
<dbReference type="PANTHER" id="PTHR35923:SF2">
    <property type="entry name" value="ENDOGLUCANASE"/>
    <property type="match status" value="1"/>
</dbReference>
<dbReference type="InterPro" id="IPR017853">
    <property type="entry name" value="GH"/>
</dbReference>
<feature type="transmembrane region" description="Helical" evidence="9">
    <location>
        <begin position="96"/>
        <end position="119"/>
    </location>
</feature>
<evidence type="ECO:0000313" key="11">
    <source>
        <dbReference type="EMBL" id="TMW64546.1"/>
    </source>
</evidence>
<feature type="compositionally biased region" description="Polar residues" evidence="8">
    <location>
        <begin position="1"/>
        <end position="17"/>
    </location>
</feature>
<evidence type="ECO:0000256" key="7">
    <source>
        <dbReference type="RuleBase" id="RU361153"/>
    </source>
</evidence>
<dbReference type="GO" id="GO:0004553">
    <property type="term" value="F:hydrolase activity, hydrolyzing O-glycosyl compounds"/>
    <property type="evidence" value="ECO:0007669"/>
    <property type="project" value="InterPro"/>
</dbReference>
<evidence type="ECO:0000256" key="1">
    <source>
        <dbReference type="ARBA" id="ARBA00005641"/>
    </source>
</evidence>
<protein>
    <recommendedName>
        <fullName evidence="10">Glycoside hydrolase family 5 domain-containing protein</fullName>
    </recommendedName>
</protein>
<organism evidence="11 12">
    <name type="scientific">Pythium oligandrum</name>
    <name type="common">Mycoparasitic fungus</name>
    <dbReference type="NCBI Taxonomy" id="41045"/>
    <lineage>
        <taxon>Eukaryota</taxon>
        <taxon>Sar</taxon>
        <taxon>Stramenopiles</taxon>
        <taxon>Oomycota</taxon>
        <taxon>Peronosporomycetes</taxon>
        <taxon>Pythiales</taxon>
        <taxon>Pythiaceae</taxon>
        <taxon>Pythium</taxon>
    </lineage>
</organism>
<evidence type="ECO:0000259" key="10">
    <source>
        <dbReference type="Pfam" id="PF00150"/>
    </source>
</evidence>
<dbReference type="Proteomes" id="UP000794436">
    <property type="component" value="Unassembled WGS sequence"/>
</dbReference>
<comment type="similarity">
    <text evidence="1 7">Belongs to the glycosyl hydrolase 5 (cellulase A) family.</text>
</comment>
<keyword evidence="9" id="KW-0812">Transmembrane</keyword>
<sequence>MYQESPHGTESNASTTPGRIWRDTSEEQTYGNYLDNAQGNTPHDMQLRPTFAGARMTGAGPGAHPDIAVGLLEDDGSDGGAAAVAAKKSYSGRKRVWPGALFLLVVCLAGTFAVTYFGVQQYNAAQKQQAISEEFTSLQKPKKALPLKVCRVPNYVTDKGKLYAIGGSKDEKHEVHFTGINWSGMENKEGVPHGLAAQQTNLDAIAQGLNDMEINAVRLPLNAKMVLDDSAPDVNSFVSRTSADLFAVTTYVDMIKKIVQGLARKQVAVLLDLHKIDPEYAESTSEELWYTDEYPEATIIEMFEKLAKELCNEKHYNIIGVDIKNEPAKGCWPAKDSDSYCPKNRNWPRAVERIGDAILKVCPNWLIVVEGLAASNIVKKINGKEVTYSDWLGASLQNATANPIKLSIENKIVFAPHFYSPSVYPSSYFFAEQKALPSGEVSVTEYPMTAEGNKSLETAVTTVLDEAFGEILDKGTAPVFYGEFGGIYGSKELLADKTSTRVIDIVIKYAEKKGMIGGFSWALNPDGNYDFNDVYVGYSDKLEPWKFGLYEDEKWDGYNEDYAAGLRQLKGNGIIPCFDRIVSGSSAAGDASTDGSSDVAASAIVGSTDGTTADTAGTVATTTTNTTTATTTAK</sequence>
<proteinExistence type="inferred from homology"/>
<evidence type="ECO:0000256" key="4">
    <source>
        <dbReference type="ARBA" id="ARBA00023277"/>
    </source>
</evidence>
<keyword evidence="2 7" id="KW-0378">Hydrolase</keyword>
<accession>A0A8K1FJ51</accession>
<evidence type="ECO:0000256" key="6">
    <source>
        <dbReference type="ARBA" id="ARBA00023326"/>
    </source>
</evidence>
<dbReference type="AlphaFoldDB" id="A0A8K1FJ51"/>
<evidence type="ECO:0000256" key="9">
    <source>
        <dbReference type="SAM" id="Phobius"/>
    </source>
</evidence>
<dbReference type="PANTHER" id="PTHR35923">
    <property type="entry name" value="MAJOR EXTRACELLULAR ENDOGLUCANASE"/>
    <property type="match status" value="1"/>
</dbReference>
<feature type="domain" description="Glycoside hydrolase family 5" evidence="10">
    <location>
        <begin position="179"/>
        <end position="526"/>
    </location>
</feature>
<keyword evidence="5 7" id="KW-0326">Glycosidase</keyword>
<evidence type="ECO:0000256" key="2">
    <source>
        <dbReference type="ARBA" id="ARBA00022801"/>
    </source>
</evidence>
<feature type="region of interest" description="Disordered" evidence="8">
    <location>
        <begin position="1"/>
        <end position="22"/>
    </location>
</feature>
<dbReference type="OrthoDB" id="442731at2759"/>
<keyword evidence="6" id="KW-0624">Polysaccharide degradation</keyword>
<keyword evidence="9" id="KW-0472">Membrane</keyword>
<comment type="caution">
    <text evidence="11">The sequence shown here is derived from an EMBL/GenBank/DDBJ whole genome shotgun (WGS) entry which is preliminary data.</text>
</comment>
<dbReference type="Pfam" id="PF00150">
    <property type="entry name" value="Cellulase"/>
    <property type="match status" value="1"/>
</dbReference>
<keyword evidence="12" id="KW-1185">Reference proteome</keyword>
<gene>
    <name evidence="11" type="ORF">Poli38472_011426</name>
</gene>
<dbReference type="EMBL" id="SPLM01000039">
    <property type="protein sequence ID" value="TMW64546.1"/>
    <property type="molecule type" value="Genomic_DNA"/>
</dbReference>
<keyword evidence="9" id="KW-1133">Transmembrane helix</keyword>
<dbReference type="GO" id="GO:0030245">
    <property type="term" value="P:cellulose catabolic process"/>
    <property type="evidence" value="ECO:0007669"/>
    <property type="project" value="UniProtKB-KW"/>
</dbReference>
<evidence type="ECO:0000256" key="5">
    <source>
        <dbReference type="ARBA" id="ARBA00023295"/>
    </source>
</evidence>
<evidence type="ECO:0000256" key="8">
    <source>
        <dbReference type="SAM" id="MobiDB-lite"/>
    </source>
</evidence>
<dbReference type="InterPro" id="IPR001547">
    <property type="entry name" value="Glyco_hydro_5"/>
</dbReference>
<dbReference type="SUPFAM" id="SSF51445">
    <property type="entry name" value="(Trans)glycosidases"/>
    <property type="match status" value="1"/>
</dbReference>
<evidence type="ECO:0000256" key="3">
    <source>
        <dbReference type="ARBA" id="ARBA00023001"/>
    </source>
</evidence>
<keyword evidence="3" id="KW-0136">Cellulose degradation</keyword>